<reference evidence="2" key="1">
    <citation type="submission" date="2016-11" db="UniProtKB">
        <authorList>
            <consortium name="WormBaseParasite"/>
        </authorList>
    </citation>
    <scope>IDENTIFICATION</scope>
</reference>
<sequence length="417" mass="47795">MPSYENINLNSGGRKMESLPLNYCPLADNKIGFLRVLMTRTMLMYHAIGKSTRLLSVLRMVRVAFLMGIVFYQLLYTLYFMAAYRGRRLDRSLVYFCWLFQSFISMCFIVYWQKKGQLKSLVEIIPWRNALIHSAPCKVRRICKTFIVFYCLLILIVTINVINTVKGFIDPALTHYDPGLLQGYGKNLWFLSNIVSLYAFFVWNTVITFYVITSIYVHQEIKTFNETLTILGRDDERDEVAAALLEKYIKHVEIGKMIRTTDKTFEVYTFLMLGTNIPTTIFTLLSLFHNANSGWLEIAMGLPDLIFCIIEILSLTLHPARIFSAIRYTEAIVFANTAIWVPFNAKVYQVAQMFVNHCNQNTLGISLWGFAVVTKPLILTTTSLTLTYLTLLLEMNAPAKLLGTYPSPGNSTFTGLF</sequence>
<dbReference type="eggNOG" id="ENOG502STJE">
    <property type="taxonomic scope" value="Eukaryota"/>
</dbReference>
<dbReference type="PANTHER" id="PTHR34492:SF2">
    <property type="entry name" value="G PROTEIN-COUPLED RECEPTOR"/>
    <property type="match status" value="1"/>
</dbReference>
<evidence type="ECO:0000313" key="1">
    <source>
        <dbReference type="Proteomes" id="UP000095284"/>
    </source>
</evidence>
<protein>
    <submittedName>
        <fullName evidence="2">Gustatory receptor</fullName>
    </submittedName>
</protein>
<evidence type="ECO:0000313" key="2">
    <source>
        <dbReference type="WBParaSite" id="BXY_0277800.1"/>
    </source>
</evidence>
<proteinExistence type="predicted"/>
<dbReference type="Proteomes" id="UP000095284">
    <property type="component" value="Unplaced"/>
</dbReference>
<organism evidence="1 2">
    <name type="scientific">Bursaphelenchus xylophilus</name>
    <name type="common">Pinewood nematode worm</name>
    <name type="synonym">Aphelenchoides xylophilus</name>
    <dbReference type="NCBI Taxonomy" id="6326"/>
    <lineage>
        <taxon>Eukaryota</taxon>
        <taxon>Metazoa</taxon>
        <taxon>Ecdysozoa</taxon>
        <taxon>Nematoda</taxon>
        <taxon>Chromadorea</taxon>
        <taxon>Rhabditida</taxon>
        <taxon>Tylenchina</taxon>
        <taxon>Tylenchomorpha</taxon>
        <taxon>Aphelenchoidea</taxon>
        <taxon>Aphelenchoididae</taxon>
        <taxon>Bursaphelenchus</taxon>
    </lineage>
</organism>
<name>A0A1I7RPY7_BURXY</name>
<accession>A0A1I7RPY7</accession>
<dbReference type="WBParaSite" id="BXY_0277800.1">
    <property type="protein sequence ID" value="BXY_0277800.1"/>
    <property type="gene ID" value="BXY_0277800"/>
</dbReference>
<dbReference type="AlphaFoldDB" id="A0A1I7RPY7"/>
<dbReference type="PANTHER" id="PTHR34492">
    <property type="entry name" value="GUSTATORY RECEPTOR FAMILY"/>
    <property type="match status" value="1"/>
</dbReference>